<dbReference type="AlphaFoldDB" id="A0AAV9C6Q9"/>
<keyword evidence="1" id="KW-0547">Nucleotide-binding</keyword>
<evidence type="ECO:0000259" key="5">
    <source>
        <dbReference type="Pfam" id="PF00176"/>
    </source>
</evidence>
<dbReference type="GO" id="GO:0005634">
    <property type="term" value="C:nucleus"/>
    <property type="evidence" value="ECO:0007669"/>
    <property type="project" value="TreeGrafter"/>
</dbReference>
<accession>A0AAV9C6Q9</accession>
<evidence type="ECO:0000256" key="3">
    <source>
        <dbReference type="ARBA" id="ARBA00022840"/>
    </source>
</evidence>
<name>A0AAV9C6Q9_ACOCL</name>
<feature type="region of interest" description="Disordered" evidence="4">
    <location>
        <begin position="1"/>
        <end position="87"/>
    </location>
</feature>
<dbReference type="GO" id="GO:0006289">
    <property type="term" value="P:nucleotide-excision repair"/>
    <property type="evidence" value="ECO:0007669"/>
    <property type="project" value="TreeGrafter"/>
</dbReference>
<feature type="compositionally biased region" description="Acidic residues" evidence="4">
    <location>
        <begin position="21"/>
        <end position="30"/>
    </location>
</feature>
<dbReference type="GO" id="GO:0008094">
    <property type="term" value="F:ATP-dependent activity, acting on DNA"/>
    <property type="evidence" value="ECO:0007669"/>
    <property type="project" value="TreeGrafter"/>
</dbReference>
<evidence type="ECO:0000256" key="4">
    <source>
        <dbReference type="SAM" id="MobiDB-lite"/>
    </source>
</evidence>
<dbReference type="GO" id="GO:0005524">
    <property type="term" value="F:ATP binding"/>
    <property type="evidence" value="ECO:0007669"/>
    <property type="project" value="UniProtKB-KW"/>
</dbReference>
<comment type="caution">
    <text evidence="6">The sequence shown here is derived from an EMBL/GenBank/DDBJ whole genome shotgun (WGS) entry which is preliminary data.</text>
</comment>
<evidence type="ECO:0000256" key="2">
    <source>
        <dbReference type="ARBA" id="ARBA00022801"/>
    </source>
</evidence>
<gene>
    <name evidence="6" type="ORF">QJS10_CPB21g00982</name>
</gene>
<protein>
    <recommendedName>
        <fullName evidence="5">SNF2 N-terminal domain-containing protein</fullName>
    </recommendedName>
</protein>
<dbReference type="InterPro" id="IPR000330">
    <property type="entry name" value="SNF2_N"/>
</dbReference>
<dbReference type="InterPro" id="IPR050628">
    <property type="entry name" value="SNF2_RAD54_helicase_TF"/>
</dbReference>
<feature type="compositionally biased region" description="Basic residues" evidence="4">
    <location>
        <begin position="68"/>
        <end position="82"/>
    </location>
</feature>
<dbReference type="InterPro" id="IPR027417">
    <property type="entry name" value="P-loop_NTPase"/>
</dbReference>
<organism evidence="6 7">
    <name type="scientific">Acorus calamus</name>
    <name type="common">Sweet flag</name>
    <dbReference type="NCBI Taxonomy" id="4465"/>
    <lineage>
        <taxon>Eukaryota</taxon>
        <taxon>Viridiplantae</taxon>
        <taxon>Streptophyta</taxon>
        <taxon>Embryophyta</taxon>
        <taxon>Tracheophyta</taxon>
        <taxon>Spermatophyta</taxon>
        <taxon>Magnoliopsida</taxon>
        <taxon>Liliopsida</taxon>
        <taxon>Acoraceae</taxon>
        <taxon>Acorus</taxon>
    </lineage>
</organism>
<dbReference type="Gene3D" id="3.40.50.10810">
    <property type="entry name" value="Tandem AAA-ATPase domain"/>
    <property type="match status" value="1"/>
</dbReference>
<sequence>MRSRKKSVRPLSGKKRWMIEESSDEIDDDSSYYLSSSDSDSSGGVDMLNFASSSDSDDRDSEDDRKVIVKKVKKVPKKRPRKGDRDRPPLLWEIWEEENARWIDEHENDDADLDGCGEMLPEVAEPSPDVLMPLLRFQKEWLAWALKQEVSEMKGGILADEMGMGKTIQAISLEGLPAVRGCARACVKVLRGFGSEACPGGLGRIVFSEG</sequence>
<dbReference type="PANTHER" id="PTHR45626:SF12">
    <property type="entry name" value="DNA REPAIR PROTEIN RAD16"/>
    <property type="match status" value="1"/>
</dbReference>
<feature type="domain" description="SNF2 N-terminal" evidence="5">
    <location>
        <begin position="137"/>
        <end position="173"/>
    </location>
</feature>
<keyword evidence="3" id="KW-0067">ATP-binding</keyword>
<dbReference type="SUPFAM" id="SSF52540">
    <property type="entry name" value="P-loop containing nucleoside triphosphate hydrolases"/>
    <property type="match status" value="1"/>
</dbReference>
<dbReference type="Pfam" id="PF00176">
    <property type="entry name" value="SNF2-rel_dom"/>
    <property type="match status" value="1"/>
</dbReference>
<evidence type="ECO:0000256" key="1">
    <source>
        <dbReference type="ARBA" id="ARBA00022741"/>
    </source>
</evidence>
<keyword evidence="7" id="KW-1185">Reference proteome</keyword>
<evidence type="ECO:0000313" key="6">
    <source>
        <dbReference type="EMBL" id="KAK1284274.1"/>
    </source>
</evidence>
<dbReference type="EMBL" id="JAUJYO010000021">
    <property type="protein sequence ID" value="KAK1284274.1"/>
    <property type="molecule type" value="Genomic_DNA"/>
</dbReference>
<feature type="compositionally biased region" description="Low complexity" evidence="4">
    <location>
        <begin position="31"/>
        <end position="42"/>
    </location>
</feature>
<reference evidence="6" key="1">
    <citation type="journal article" date="2023" name="Nat. Commun.">
        <title>Diploid and tetraploid genomes of Acorus and the evolution of monocots.</title>
        <authorList>
            <person name="Ma L."/>
            <person name="Liu K.W."/>
            <person name="Li Z."/>
            <person name="Hsiao Y.Y."/>
            <person name="Qi Y."/>
            <person name="Fu T."/>
            <person name="Tang G.D."/>
            <person name="Zhang D."/>
            <person name="Sun W.H."/>
            <person name="Liu D.K."/>
            <person name="Li Y."/>
            <person name="Chen G.Z."/>
            <person name="Liu X.D."/>
            <person name="Liao X.Y."/>
            <person name="Jiang Y.T."/>
            <person name="Yu X."/>
            <person name="Hao Y."/>
            <person name="Huang J."/>
            <person name="Zhao X.W."/>
            <person name="Ke S."/>
            <person name="Chen Y.Y."/>
            <person name="Wu W.L."/>
            <person name="Hsu J.L."/>
            <person name="Lin Y.F."/>
            <person name="Huang M.D."/>
            <person name="Li C.Y."/>
            <person name="Huang L."/>
            <person name="Wang Z.W."/>
            <person name="Zhao X."/>
            <person name="Zhong W.Y."/>
            <person name="Peng D.H."/>
            <person name="Ahmad S."/>
            <person name="Lan S."/>
            <person name="Zhang J.S."/>
            <person name="Tsai W.C."/>
            <person name="Van de Peer Y."/>
            <person name="Liu Z.J."/>
        </authorList>
    </citation>
    <scope>NUCLEOTIDE SEQUENCE</scope>
    <source>
        <strain evidence="6">CP</strain>
    </source>
</reference>
<dbReference type="InterPro" id="IPR038718">
    <property type="entry name" value="SNF2-like_sf"/>
</dbReference>
<keyword evidence="2" id="KW-0378">Hydrolase</keyword>
<feature type="compositionally biased region" description="Basic residues" evidence="4">
    <location>
        <begin position="1"/>
        <end position="16"/>
    </location>
</feature>
<proteinExistence type="predicted"/>
<evidence type="ECO:0000313" key="7">
    <source>
        <dbReference type="Proteomes" id="UP001180020"/>
    </source>
</evidence>
<dbReference type="GO" id="GO:0016787">
    <property type="term" value="F:hydrolase activity"/>
    <property type="evidence" value="ECO:0007669"/>
    <property type="project" value="UniProtKB-KW"/>
</dbReference>
<dbReference type="Proteomes" id="UP001180020">
    <property type="component" value="Unassembled WGS sequence"/>
</dbReference>
<dbReference type="PANTHER" id="PTHR45626">
    <property type="entry name" value="TRANSCRIPTION TERMINATION FACTOR 2-RELATED"/>
    <property type="match status" value="1"/>
</dbReference>
<reference evidence="6" key="2">
    <citation type="submission" date="2023-06" db="EMBL/GenBank/DDBJ databases">
        <authorList>
            <person name="Ma L."/>
            <person name="Liu K.-W."/>
            <person name="Li Z."/>
            <person name="Hsiao Y.-Y."/>
            <person name="Qi Y."/>
            <person name="Fu T."/>
            <person name="Tang G."/>
            <person name="Zhang D."/>
            <person name="Sun W.-H."/>
            <person name="Liu D.-K."/>
            <person name="Li Y."/>
            <person name="Chen G.-Z."/>
            <person name="Liu X.-D."/>
            <person name="Liao X.-Y."/>
            <person name="Jiang Y.-T."/>
            <person name="Yu X."/>
            <person name="Hao Y."/>
            <person name="Huang J."/>
            <person name="Zhao X.-W."/>
            <person name="Ke S."/>
            <person name="Chen Y.-Y."/>
            <person name="Wu W.-L."/>
            <person name="Hsu J.-L."/>
            <person name="Lin Y.-F."/>
            <person name="Huang M.-D."/>
            <person name="Li C.-Y."/>
            <person name="Huang L."/>
            <person name="Wang Z.-W."/>
            <person name="Zhao X."/>
            <person name="Zhong W.-Y."/>
            <person name="Peng D.-H."/>
            <person name="Ahmad S."/>
            <person name="Lan S."/>
            <person name="Zhang J.-S."/>
            <person name="Tsai W.-C."/>
            <person name="Van De Peer Y."/>
            <person name="Liu Z.-J."/>
        </authorList>
    </citation>
    <scope>NUCLEOTIDE SEQUENCE</scope>
    <source>
        <strain evidence="6">CP</strain>
        <tissue evidence="6">Leaves</tissue>
    </source>
</reference>